<comment type="caution">
    <text evidence="4">The sequence shown here is derived from an EMBL/GenBank/DDBJ whole genome shotgun (WGS) entry which is preliminary data.</text>
</comment>
<protein>
    <submittedName>
        <fullName evidence="4">HEAT repeat protein</fullName>
    </submittedName>
</protein>
<feature type="domain" description="TTI1 N-terminal TPR" evidence="2">
    <location>
        <begin position="11"/>
        <end position="345"/>
    </location>
</feature>
<dbReference type="PANTHER" id="PTHR18460:SF3">
    <property type="entry name" value="TELO2-INTERACTING PROTEIN 1 HOMOLOG"/>
    <property type="match status" value="1"/>
</dbReference>
<dbReference type="InterPro" id="IPR011989">
    <property type="entry name" value="ARM-like"/>
</dbReference>
<evidence type="ECO:0000313" key="4">
    <source>
        <dbReference type="EMBL" id="GAT30233.1"/>
    </source>
</evidence>
<name>A0A146FZQ1_ASPKA</name>
<dbReference type="Proteomes" id="UP000075230">
    <property type="component" value="Unassembled WGS sequence"/>
</dbReference>
<organism evidence="4 5">
    <name type="scientific">Aspergillus kawachii</name>
    <name type="common">White koji mold</name>
    <name type="synonym">Aspergillus awamori var. kawachi</name>
    <dbReference type="NCBI Taxonomy" id="1069201"/>
    <lineage>
        <taxon>Eukaryota</taxon>
        <taxon>Fungi</taxon>
        <taxon>Dikarya</taxon>
        <taxon>Ascomycota</taxon>
        <taxon>Pezizomycotina</taxon>
        <taxon>Eurotiomycetes</taxon>
        <taxon>Eurotiomycetidae</taxon>
        <taxon>Eurotiales</taxon>
        <taxon>Aspergillaceae</taxon>
        <taxon>Aspergillus</taxon>
        <taxon>Aspergillus subgen. Circumdati</taxon>
    </lineage>
</organism>
<evidence type="ECO:0000256" key="1">
    <source>
        <dbReference type="SAM" id="MobiDB-lite"/>
    </source>
</evidence>
<dbReference type="SUPFAM" id="SSF48371">
    <property type="entry name" value="ARM repeat"/>
    <property type="match status" value="1"/>
</dbReference>
<reference evidence="4 5" key="1">
    <citation type="journal article" date="2016" name="DNA Res.">
        <title>Genome sequence of Aspergillus luchuensis NBRC 4314.</title>
        <authorList>
            <person name="Yamada O."/>
            <person name="Machida M."/>
            <person name="Hosoyama A."/>
            <person name="Goto M."/>
            <person name="Takahashi T."/>
            <person name="Futagami T."/>
            <person name="Yamagata Y."/>
            <person name="Takeuchi M."/>
            <person name="Kobayashi T."/>
            <person name="Koike H."/>
            <person name="Abe K."/>
            <person name="Asai K."/>
            <person name="Arita M."/>
            <person name="Fujita N."/>
            <person name="Fukuda K."/>
            <person name="Higa K."/>
            <person name="Horikawa H."/>
            <person name="Ishikawa T."/>
            <person name="Jinno K."/>
            <person name="Kato Y."/>
            <person name="Kirimura K."/>
            <person name="Mizutani O."/>
            <person name="Nakasone K."/>
            <person name="Sano M."/>
            <person name="Shiraishi Y."/>
            <person name="Tsukahara M."/>
            <person name="Gomi K."/>
        </authorList>
    </citation>
    <scope>NUCLEOTIDE SEQUENCE [LARGE SCALE GENOMIC DNA]</scope>
    <source>
        <strain evidence="4 5">RIB 2604</strain>
    </source>
</reference>
<proteinExistence type="predicted"/>
<dbReference type="EMBL" id="BCWF01000032">
    <property type="protein sequence ID" value="GAT30233.1"/>
    <property type="molecule type" value="Genomic_DNA"/>
</dbReference>
<evidence type="ECO:0000313" key="5">
    <source>
        <dbReference type="Proteomes" id="UP000075230"/>
    </source>
</evidence>
<feature type="compositionally biased region" description="Low complexity" evidence="1">
    <location>
        <begin position="991"/>
        <end position="1009"/>
    </location>
</feature>
<evidence type="ECO:0000259" key="2">
    <source>
        <dbReference type="Pfam" id="PF24173"/>
    </source>
</evidence>
<dbReference type="Pfam" id="PF24173">
    <property type="entry name" value="TPR_TTI1_N"/>
    <property type="match status" value="1"/>
</dbReference>
<dbReference type="InterPro" id="IPR057566">
    <property type="entry name" value="TPR_TTI1_N"/>
</dbReference>
<feature type="domain" description="TTI1 C-terminal TPR" evidence="3">
    <location>
        <begin position="793"/>
        <end position="898"/>
    </location>
</feature>
<evidence type="ECO:0000259" key="3">
    <source>
        <dbReference type="Pfam" id="PF24181"/>
    </source>
</evidence>
<dbReference type="Pfam" id="PF24181">
    <property type="entry name" value="TPR_TTI1_C"/>
    <property type="match status" value="1"/>
</dbReference>
<feature type="region of interest" description="Disordered" evidence="1">
    <location>
        <begin position="1093"/>
        <end position="1116"/>
    </location>
</feature>
<dbReference type="PANTHER" id="PTHR18460">
    <property type="entry name" value="TEL2 INTERACTING PROTEIN 1 TTI1 FAMILY MEMBER"/>
    <property type="match status" value="1"/>
</dbReference>
<feature type="region of interest" description="Disordered" evidence="1">
    <location>
        <begin position="777"/>
        <end position="834"/>
    </location>
</feature>
<dbReference type="InterPro" id="IPR016024">
    <property type="entry name" value="ARM-type_fold"/>
</dbReference>
<dbReference type="InterPro" id="IPR049362">
    <property type="entry name" value="TTI1_rpt"/>
</dbReference>
<dbReference type="AlphaFoldDB" id="A0A146FZQ1"/>
<reference evidence="5" key="2">
    <citation type="submission" date="2016-02" db="EMBL/GenBank/DDBJ databases">
        <title>Genome sequencing of Aspergillus luchuensis NBRC 4314.</title>
        <authorList>
            <person name="Yamada O."/>
        </authorList>
    </citation>
    <scope>NUCLEOTIDE SEQUENCE [LARGE SCALE GENOMIC DNA]</scope>
    <source>
        <strain evidence="5">RIB 2604</strain>
    </source>
</reference>
<dbReference type="GO" id="GO:0005737">
    <property type="term" value="C:cytoplasm"/>
    <property type="evidence" value="ECO:0007669"/>
    <property type="project" value="TreeGrafter"/>
</dbReference>
<dbReference type="InterPro" id="IPR052587">
    <property type="entry name" value="TELO2-interacting_protein_1"/>
</dbReference>
<dbReference type="VEuPathDB" id="FungiDB:ASPFODRAFT_47593"/>
<dbReference type="InterPro" id="IPR057567">
    <property type="entry name" value="TPR_TTI1_C"/>
</dbReference>
<dbReference type="Pfam" id="PF21547">
    <property type="entry name" value="TTI1"/>
    <property type="match status" value="1"/>
</dbReference>
<dbReference type="Gene3D" id="1.25.10.10">
    <property type="entry name" value="Leucine-rich Repeat Variant"/>
    <property type="match status" value="1"/>
</dbReference>
<accession>A0A146FZQ1</accession>
<feature type="region of interest" description="Disordered" evidence="1">
    <location>
        <begin position="985"/>
        <end position="1009"/>
    </location>
</feature>
<sequence length="1208" mass="134408">MEISRQEAFSKKLKPPCVELSSVGLRFRGRQATPNDVFRALQPVYNVLDDLARKDALDEKLAEYAFFPLCHIFNETQRSPVNCLELSVKCLRILVEKGWGRRLSPQMGKQLIILLTLIVGGTPNKSGETNSTQTRSPELAIAGFNCLLTIFNVLDGPVAKQTIYHEVGTATIVDQMVYLMLEGAADEGSDELCISAAKALQALFQRITDRVVLASIMPRTVSTLTKIIKPSTQVRRSYKLLSVCLQIFNYLLRTVLNDQVSKSSEKSAPSQNSDDQLVLDASWLKATATQIKLALANVTQVRRHDRPEVQTALLELCLMIVEDCQETLQEALPIIIETVVVLSNVDENQVPNGAFVALRHHATTYPAVIDSLKNSLHTWVTAFPRTMQSNDETAKQWAVKQISTAFQVLSQVQSGSDLLAASLASGICDSVAASLNSSTNALQPLSSDVANSQTLEVLNHGVKSVSFAPVILEHRSQQQTLNDLQSMIIRLNASESGSEITRLVVNRVHQERGNALIAPLWLGLTFLKSNTQLTSIFDDFISTDELEPSGQRLSRAGMIEELYYVSLPILNEPLVDESRDWRVQALALEAVALQAQQLGEAFRPELMDALYPVLQLLASSNSSLQRHAMTCLNILTTACNYGDASTMIVENVDYLVNSVALKLNTFDVSPYPPQVLLMMVKLSGVRLIPYLDDLVDSIFSILDMYHGYPKLVEMMFRTLAAIVEEGTKSPSFLTIDNGKASNIDHHKKPYERLQISTLVQDLSNRKAKRAKLTEDLGDVDDIIPHPKRPWTKDPEKPKQQAPDFNTTIDDLLKEEDDPDEPLPPPREAEDSEKPLSKPHNLLLHIIQSIPSHLSSPSPYLRRSLLTILIDVFPTLAAHENSFLPLINDLWPAVSARISFPSSLTTSQPTTGPKSTDLITTTLKQSPTEFSFQEETFVTTTACKAIETMCKSAGDFMASRIETEFPRWERLYTRVWDKVRQDAEKAMERRAQQQQQQQQQQQSLSQSQQDTTTITTITLSTSTSTSPFTPSLSLTTTGTHGTRAFTPHHALWRALVPLFITLLTHVRLPLSIGDRICEFLAAWIVRYAGPEYYSSRTRSNKPTATTTQPAESATATSSSLDVEIDSVENVIQAMETWNADLTWFIFQEERAAVRRVVEKSKRTTTTTAVTTRGQARAPLICEVVEDEEEETLKGWAMPGTGLRFAEVAF</sequence>
<gene>
    <name evidence="4" type="ORF">RIB2604_03302080</name>
</gene>